<keyword evidence="4" id="KW-0554">One-carbon metabolism</keyword>
<evidence type="ECO:0000256" key="9">
    <source>
        <dbReference type="RuleBase" id="RU004474"/>
    </source>
</evidence>
<dbReference type="PROSITE" id="PS00075">
    <property type="entry name" value="DHFR_1"/>
    <property type="match status" value="1"/>
</dbReference>
<dbReference type="GO" id="GO:0050661">
    <property type="term" value="F:NADP binding"/>
    <property type="evidence" value="ECO:0007669"/>
    <property type="project" value="InterPro"/>
</dbReference>
<dbReference type="PROSITE" id="PS51330">
    <property type="entry name" value="DHFR_2"/>
    <property type="match status" value="1"/>
</dbReference>
<sequence>MNKSGWNMILAADIKGGIGLRNDLPWRIPQDLKHFQMLTKGTPNQESVVVMGRNTWQSIPEKFRPLKGRVNVVITNTLESENFIKCTSLEAAIAYINENHVNATKWIIGGATLYNRGLKENFIDEVYLTRIQGDYNCDTYVKDLYKILEVDYRLETSPKFDSKEVIGESGIKYAFERYVKNSGI</sequence>
<keyword evidence="12" id="KW-1185">Reference proteome</keyword>
<evidence type="ECO:0000256" key="2">
    <source>
        <dbReference type="ARBA" id="ARBA00012856"/>
    </source>
</evidence>
<organism evidence="11">
    <name type="scientific">Oikopleura dioica</name>
    <name type="common">Tunicate</name>
    <dbReference type="NCBI Taxonomy" id="34765"/>
    <lineage>
        <taxon>Eukaryota</taxon>
        <taxon>Metazoa</taxon>
        <taxon>Chordata</taxon>
        <taxon>Tunicata</taxon>
        <taxon>Appendicularia</taxon>
        <taxon>Copelata</taxon>
        <taxon>Oikopleuridae</taxon>
        <taxon>Oikopleura</taxon>
    </lineage>
</organism>
<dbReference type="GO" id="GO:0046654">
    <property type="term" value="P:tetrahydrofolate biosynthetic process"/>
    <property type="evidence" value="ECO:0007669"/>
    <property type="project" value="UniProtKB-UniPathway"/>
</dbReference>
<dbReference type="OrthoDB" id="4664297at2759"/>
<dbReference type="GO" id="GO:0031427">
    <property type="term" value="P:response to methotrexate"/>
    <property type="evidence" value="ECO:0007669"/>
    <property type="project" value="UniProtKB-KW"/>
</dbReference>
<dbReference type="CDD" id="cd00209">
    <property type="entry name" value="DHFR"/>
    <property type="match status" value="1"/>
</dbReference>
<dbReference type="PANTHER" id="PTHR48069:SF3">
    <property type="entry name" value="DIHYDROFOLATE REDUCTASE"/>
    <property type="match status" value="1"/>
</dbReference>
<keyword evidence="6" id="KW-0521">NADP</keyword>
<dbReference type="GO" id="GO:0005739">
    <property type="term" value="C:mitochondrion"/>
    <property type="evidence" value="ECO:0007669"/>
    <property type="project" value="TreeGrafter"/>
</dbReference>
<evidence type="ECO:0000313" key="12">
    <source>
        <dbReference type="Proteomes" id="UP000001307"/>
    </source>
</evidence>
<dbReference type="InterPro" id="IPR012259">
    <property type="entry name" value="DHFR"/>
</dbReference>
<dbReference type="InterPro" id="IPR017925">
    <property type="entry name" value="DHFR_CS"/>
</dbReference>
<dbReference type="InterPro" id="IPR024072">
    <property type="entry name" value="DHFR-like_dom_sf"/>
</dbReference>
<feature type="domain" description="DHFR" evidence="10">
    <location>
        <begin position="5"/>
        <end position="180"/>
    </location>
</feature>
<evidence type="ECO:0000256" key="7">
    <source>
        <dbReference type="ARBA" id="ARBA00023002"/>
    </source>
</evidence>
<proteinExistence type="inferred from homology"/>
<dbReference type="SUPFAM" id="SSF53597">
    <property type="entry name" value="Dihydrofolate reductase-like"/>
    <property type="match status" value="1"/>
</dbReference>
<evidence type="ECO:0000256" key="8">
    <source>
        <dbReference type="ARBA" id="ARBA00048873"/>
    </source>
</evidence>
<dbReference type="GO" id="GO:0006730">
    <property type="term" value="P:one-carbon metabolic process"/>
    <property type="evidence" value="ECO:0007669"/>
    <property type="project" value="UniProtKB-KW"/>
</dbReference>
<dbReference type="InterPro" id="IPR001796">
    <property type="entry name" value="DHFR_dom"/>
</dbReference>
<accession>E4XN72</accession>
<reference evidence="11" key="1">
    <citation type="journal article" date="2010" name="Science">
        <title>Plasticity of animal genome architecture unmasked by rapid evolution of a pelagic tunicate.</title>
        <authorList>
            <person name="Denoeud F."/>
            <person name="Henriet S."/>
            <person name="Mungpakdee S."/>
            <person name="Aury J.M."/>
            <person name="Da Silva C."/>
            <person name="Brinkmann H."/>
            <person name="Mikhaleva J."/>
            <person name="Olsen L.C."/>
            <person name="Jubin C."/>
            <person name="Canestro C."/>
            <person name="Bouquet J.M."/>
            <person name="Danks G."/>
            <person name="Poulain J."/>
            <person name="Campsteijn C."/>
            <person name="Adamski M."/>
            <person name="Cross I."/>
            <person name="Yadetie F."/>
            <person name="Muffato M."/>
            <person name="Louis A."/>
            <person name="Butcher S."/>
            <person name="Tsagkogeorga G."/>
            <person name="Konrad A."/>
            <person name="Singh S."/>
            <person name="Jensen M.F."/>
            <person name="Cong E.H."/>
            <person name="Eikeseth-Otteraa H."/>
            <person name="Noel B."/>
            <person name="Anthouard V."/>
            <person name="Porcel B.M."/>
            <person name="Kachouri-Lafond R."/>
            <person name="Nishino A."/>
            <person name="Ugolini M."/>
            <person name="Chourrout P."/>
            <person name="Nishida H."/>
            <person name="Aasland R."/>
            <person name="Huzurbazar S."/>
            <person name="Westhof E."/>
            <person name="Delsuc F."/>
            <person name="Lehrach H."/>
            <person name="Reinhardt R."/>
            <person name="Weissenbach J."/>
            <person name="Roy S.W."/>
            <person name="Artiguenave F."/>
            <person name="Postlethwait J.H."/>
            <person name="Manak J.R."/>
            <person name="Thompson E.M."/>
            <person name="Jaillon O."/>
            <person name="Du Pasquier L."/>
            <person name="Boudinot P."/>
            <person name="Liberles D.A."/>
            <person name="Volff J.N."/>
            <person name="Philippe H."/>
            <person name="Lenhard B."/>
            <person name="Roest Crollius H."/>
            <person name="Wincker P."/>
            <person name="Chourrout D."/>
        </authorList>
    </citation>
    <scope>NUCLEOTIDE SEQUENCE [LARGE SCALE GENOMIC DNA]</scope>
</reference>
<comment type="similarity">
    <text evidence="9">Belongs to the dihydrofolate reductase family.</text>
</comment>
<dbReference type="FunCoup" id="E4XN72">
    <property type="interactions" value="40"/>
</dbReference>
<dbReference type="UniPathway" id="UPA00077">
    <property type="reaction ID" value="UER00158"/>
</dbReference>
<dbReference type="InParanoid" id="E4XN72"/>
<dbReference type="PANTHER" id="PTHR48069">
    <property type="entry name" value="DIHYDROFOLATE REDUCTASE"/>
    <property type="match status" value="1"/>
</dbReference>
<keyword evidence="7" id="KW-0560">Oxidoreductase</keyword>
<evidence type="ECO:0000256" key="4">
    <source>
        <dbReference type="ARBA" id="ARBA00022563"/>
    </source>
</evidence>
<evidence type="ECO:0000256" key="3">
    <source>
        <dbReference type="ARBA" id="ARBA00018886"/>
    </source>
</evidence>
<dbReference type="EMBL" id="FN653081">
    <property type="protein sequence ID" value="CBY25127.1"/>
    <property type="molecule type" value="Genomic_DNA"/>
</dbReference>
<evidence type="ECO:0000256" key="1">
    <source>
        <dbReference type="ARBA" id="ARBA00004903"/>
    </source>
</evidence>
<dbReference type="Gene3D" id="3.40.430.10">
    <property type="entry name" value="Dihydrofolate Reductase, subunit A"/>
    <property type="match status" value="1"/>
</dbReference>
<evidence type="ECO:0000256" key="6">
    <source>
        <dbReference type="ARBA" id="ARBA00022857"/>
    </source>
</evidence>
<gene>
    <name evidence="11" type="ORF">GSOID_T00015626001</name>
</gene>
<dbReference type="PRINTS" id="PR00070">
    <property type="entry name" value="DHFR"/>
</dbReference>
<dbReference type="GO" id="GO:0046452">
    <property type="term" value="P:dihydrofolate metabolic process"/>
    <property type="evidence" value="ECO:0007669"/>
    <property type="project" value="TreeGrafter"/>
</dbReference>
<evidence type="ECO:0000259" key="10">
    <source>
        <dbReference type="PROSITE" id="PS51330"/>
    </source>
</evidence>
<dbReference type="GO" id="GO:0046655">
    <property type="term" value="P:folic acid metabolic process"/>
    <property type="evidence" value="ECO:0007669"/>
    <property type="project" value="TreeGrafter"/>
</dbReference>
<dbReference type="EC" id="1.5.1.3" evidence="2"/>
<dbReference type="GO" id="GO:0004146">
    <property type="term" value="F:dihydrofolate reductase activity"/>
    <property type="evidence" value="ECO:0007669"/>
    <property type="project" value="UniProtKB-EC"/>
</dbReference>
<evidence type="ECO:0000313" key="11">
    <source>
        <dbReference type="EMBL" id="CBY25127.1"/>
    </source>
</evidence>
<comment type="catalytic activity">
    <reaction evidence="8">
        <text>(6S)-5,6,7,8-tetrahydrofolate + NADP(+) = 7,8-dihydrofolate + NADPH + H(+)</text>
        <dbReference type="Rhea" id="RHEA:15009"/>
        <dbReference type="ChEBI" id="CHEBI:15378"/>
        <dbReference type="ChEBI" id="CHEBI:57451"/>
        <dbReference type="ChEBI" id="CHEBI:57453"/>
        <dbReference type="ChEBI" id="CHEBI:57783"/>
        <dbReference type="ChEBI" id="CHEBI:58349"/>
        <dbReference type="EC" id="1.5.1.3"/>
    </reaction>
</comment>
<dbReference type="Pfam" id="PF00186">
    <property type="entry name" value="DHFR_1"/>
    <property type="match status" value="1"/>
</dbReference>
<dbReference type="Proteomes" id="UP000001307">
    <property type="component" value="Unassembled WGS sequence"/>
</dbReference>
<keyword evidence="5" id="KW-0487">Methotrexate resistance</keyword>
<evidence type="ECO:0000256" key="5">
    <source>
        <dbReference type="ARBA" id="ARBA00022609"/>
    </source>
</evidence>
<dbReference type="AlphaFoldDB" id="E4XN72"/>
<comment type="pathway">
    <text evidence="1">Cofactor biosynthesis; tetrahydrofolate biosynthesis; 5,6,7,8-tetrahydrofolate from 7,8-dihydrofolate: step 1/1.</text>
</comment>
<protein>
    <recommendedName>
        <fullName evidence="3">Dihydrofolate reductase</fullName>
        <ecNumber evidence="2">1.5.1.3</ecNumber>
    </recommendedName>
</protein>
<name>E4XN72_OIKDI</name>